<dbReference type="EnsemblMetazoa" id="ASIC012272-RA">
    <property type="protein sequence ID" value="ASIC012272-PA"/>
    <property type="gene ID" value="ASIC012272"/>
</dbReference>
<dbReference type="VEuPathDB" id="VectorBase:ASIC012272"/>
<evidence type="ECO:0000313" key="4">
    <source>
        <dbReference type="Proteomes" id="UP000030765"/>
    </source>
</evidence>
<protein>
    <submittedName>
        <fullName evidence="2 3">Uncharacterized protein</fullName>
    </submittedName>
</protein>
<reference evidence="3" key="2">
    <citation type="submission" date="2020-05" db="UniProtKB">
        <authorList>
            <consortium name="EnsemblMetazoa"/>
        </authorList>
    </citation>
    <scope>IDENTIFICATION</scope>
</reference>
<accession>A0A084W273</accession>
<feature type="region of interest" description="Disordered" evidence="1">
    <location>
        <begin position="60"/>
        <end position="86"/>
    </location>
</feature>
<keyword evidence="4" id="KW-1185">Reference proteome</keyword>
<evidence type="ECO:0000313" key="2">
    <source>
        <dbReference type="EMBL" id="KFB44317.1"/>
    </source>
</evidence>
<organism evidence="2">
    <name type="scientific">Anopheles sinensis</name>
    <name type="common">Mosquito</name>
    <dbReference type="NCBI Taxonomy" id="74873"/>
    <lineage>
        <taxon>Eukaryota</taxon>
        <taxon>Metazoa</taxon>
        <taxon>Ecdysozoa</taxon>
        <taxon>Arthropoda</taxon>
        <taxon>Hexapoda</taxon>
        <taxon>Insecta</taxon>
        <taxon>Pterygota</taxon>
        <taxon>Neoptera</taxon>
        <taxon>Endopterygota</taxon>
        <taxon>Diptera</taxon>
        <taxon>Nematocera</taxon>
        <taxon>Culicoidea</taxon>
        <taxon>Culicidae</taxon>
        <taxon>Anophelinae</taxon>
        <taxon>Anopheles</taxon>
    </lineage>
</organism>
<gene>
    <name evidence="2" type="ORF">ZHAS_00012272</name>
</gene>
<proteinExistence type="predicted"/>
<dbReference type="EMBL" id="ATLV01019539">
    <property type="status" value="NOT_ANNOTATED_CDS"/>
    <property type="molecule type" value="Genomic_DNA"/>
</dbReference>
<dbReference type="Proteomes" id="UP000030765">
    <property type="component" value="Unassembled WGS sequence"/>
</dbReference>
<name>A0A084W273_ANOSI</name>
<sequence>MKTMSMWLGPFGWASRGAGKSVDNACSGIVRRIQSIWPRVEAERVRCAGWTVCVACCDAPSPPGSASRPAPPNERQLDKLTARKHV</sequence>
<evidence type="ECO:0000256" key="1">
    <source>
        <dbReference type="SAM" id="MobiDB-lite"/>
    </source>
</evidence>
<dbReference type="AlphaFoldDB" id="A0A084W273"/>
<evidence type="ECO:0000313" key="3">
    <source>
        <dbReference type="EnsemblMetazoa" id="ASIC012272-PA"/>
    </source>
</evidence>
<feature type="compositionally biased region" description="Basic and acidic residues" evidence="1">
    <location>
        <begin position="75"/>
        <end position="86"/>
    </location>
</feature>
<reference evidence="2 4" key="1">
    <citation type="journal article" date="2014" name="BMC Genomics">
        <title>Genome sequence of Anopheles sinensis provides insight into genetics basis of mosquito competence for malaria parasites.</title>
        <authorList>
            <person name="Zhou D."/>
            <person name="Zhang D."/>
            <person name="Ding G."/>
            <person name="Shi L."/>
            <person name="Hou Q."/>
            <person name="Ye Y."/>
            <person name="Xu Y."/>
            <person name="Zhou H."/>
            <person name="Xiong C."/>
            <person name="Li S."/>
            <person name="Yu J."/>
            <person name="Hong S."/>
            <person name="Yu X."/>
            <person name="Zou P."/>
            <person name="Chen C."/>
            <person name="Chang X."/>
            <person name="Wang W."/>
            <person name="Lv Y."/>
            <person name="Sun Y."/>
            <person name="Ma L."/>
            <person name="Shen B."/>
            <person name="Zhu C."/>
        </authorList>
    </citation>
    <scope>NUCLEOTIDE SEQUENCE [LARGE SCALE GENOMIC DNA]</scope>
</reference>
<dbReference type="EMBL" id="KE525275">
    <property type="protein sequence ID" value="KFB44317.1"/>
    <property type="molecule type" value="Genomic_DNA"/>
</dbReference>